<dbReference type="EMBL" id="JAPWDV010000001">
    <property type="protein sequence ID" value="KAJ6225390.1"/>
    <property type="molecule type" value="Genomic_DNA"/>
</dbReference>
<dbReference type="CDD" id="cd10428">
    <property type="entry name" value="LFG_like"/>
    <property type="match status" value="1"/>
</dbReference>
<keyword evidence="4 5" id="KW-0472">Membrane</keyword>
<dbReference type="GO" id="GO:0016020">
    <property type="term" value="C:membrane"/>
    <property type="evidence" value="ECO:0007669"/>
    <property type="project" value="UniProtKB-SubCell"/>
</dbReference>
<feature type="transmembrane region" description="Helical" evidence="5">
    <location>
        <begin position="85"/>
        <end position="104"/>
    </location>
</feature>
<feature type="transmembrane region" description="Helical" evidence="5">
    <location>
        <begin position="55"/>
        <end position="73"/>
    </location>
</feature>
<dbReference type="PANTHER" id="PTHR23291:SF47">
    <property type="entry name" value="TRANSMEMBRANE BAX INHIBITOR MOTIF CONTAINING 7"/>
    <property type="match status" value="1"/>
</dbReference>
<evidence type="ECO:0000256" key="5">
    <source>
        <dbReference type="RuleBase" id="RU004379"/>
    </source>
</evidence>
<feature type="transmembrane region" description="Helical" evidence="5">
    <location>
        <begin position="166"/>
        <end position="183"/>
    </location>
</feature>
<dbReference type="InterPro" id="IPR006214">
    <property type="entry name" value="Bax_inhibitor_1-related"/>
</dbReference>
<dbReference type="Pfam" id="PF01027">
    <property type="entry name" value="Bax1-I"/>
    <property type="match status" value="1"/>
</dbReference>
<keyword evidence="3 5" id="KW-1133">Transmembrane helix</keyword>
<dbReference type="PANTHER" id="PTHR23291">
    <property type="entry name" value="BAX INHIBITOR-RELATED"/>
    <property type="match status" value="1"/>
</dbReference>
<dbReference type="OMA" id="FMHGKII"/>
<feature type="transmembrane region" description="Helical" evidence="5">
    <location>
        <begin position="203"/>
        <end position="224"/>
    </location>
</feature>
<dbReference type="AlphaFoldDB" id="A0A9Q0MG62"/>
<dbReference type="Proteomes" id="UP001142055">
    <property type="component" value="Chromosome 1"/>
</dbReference>
<proteinExistence type="inferred from homology"/>
<evidence type="ECO:0000256" key="2">
    <source>
        <dbReference type="ARBA" id="ARBA00022692"/>
    </source>
</evidence>
<reference evidence="6" key="1">
    <citation type="submission" date="2022-12" db="EMBL/GenBank/DDBJ databases">
        <title>Genome assemblies of Blomia tropicalis.</title>
        <authorList>
            <person name="Cui Y."/>
        </authorList>
    </citation>
    <scope>NUCLEOTIDE SEQUENCE</scope>
    <source>
        <tissue evidence="6">Adult mites</tissue>
    </source>
</reference>
<keyword evidence="7" id="KW-1185">Reference proteome</keyword>
<comment type="similarity">
    <text evidence="5">Belongs to the BI1 family.</text>
</comment>
<evidence type="ECO:0000313" key="7">
    <source>
        <dbReference type="Proteomes" id="UP001142055"/>
    </source>
</evidence>
<protein>
    <submittedName>
        <fullName evidence="6">Uncharacterized protein</fullName>
    </submittedName>
</protein>
<evidence type="ECO:0000256" key="4">
    <source>
        <dbReference type="ARBA" id="ARBA00023136"/>
    </source>
</evidence>
<comment type="subcellular location">
    <subcellularLocation>
        <location evidence="1">Membrane</location>
        <topology evidence="1">Multi-pass membrane protein</topology>
    </subcellularLocation>
</comment>
<sequence length="230" mass="26255">MYTDAEAGQYGQNDPYNAFSSKETRHGLWDSIGSIDNNVWLCLEETKKWTARNPWLFWVAFVVMFVTLIMLSCCENIRRTTPHNYVALMVFTFAESFLVGIISSMYKGNVVLMAVLITAVICFALTLFAFQTKIDFTMYNGLLFVLVIVLMLFGFVAMFWRAPLVQLIYASLGALLFSAYLVVDTQMMIGGNHKFQMSEEEYVFAALTLYLDIINIFLYILQILQSVSSD</sequence>
<evidence type="ECO:0000256" key="1">
    <source>
        <dbReference type="ARBA" id="ARBA00004141"/>
    </source>
</evidence>
<organism evidence="6 7">
    <name type="scientific">Blomia tropicalis</name>
    <name type="common">Mite</name>
    <dbReference type="NCBI Taxonomy" id="40697"/>
    <lineage>
        <taxon>Eukaryota</taxon>
        <taxon>Metazoa</taxon>
        <taxon>Ecdysozoa</taxon>
        <taxon>Arthropoda</taxon>
        <taxon>Chelicerata</taxon>
        <taxon>Arachnida</taxon>
        <taxon>Acari</taxon>
        <taxon>Acariformes</taxon>
        <taxon>Sarcoptiformes</taxon>
        <taxon>Astigmata</taxon>
        <taxon>Glycyphagoidea</taxon>
        <taxon>Echimyopodidae</taxon>
        <taxon>Blomia</taxon>
    </lineage>
</organism>
<evidence type="ECO:0000313" key="6">
    <source>
        <dbReference type="EMBL" id="KAJ6225390.1"/>
    </source>
</evidence>
<name>A0A9Q0MG62_BLOTA</name>
<accession>A0A9Q0MG62</accession>
<keyword evidence="2 5" id="KW-0812">Transmembrane</keyword>
<comment type="caution">
    <text evidence="6">The sequence shown here is derived from an EMBL/GenBank/DDBJ whole genome shotgun (WGS) entry which is preliminary data.</text>
</comment>
<evidence type="ECO:0000256" key="3">
    <source>
        <dbReference type="ARBA" id="ARBA00022989"/>
    </source>
</evidence>
<feature type="transmembrane region" description="Helical" evidence="5">
    <location>
        <begin position="110"/>
        <end position="130"/>
    </location>
</feature>
<gene>
    <name evidence="6" type="ORF">RDWZM_003935</name>
</gene>
<feature type="transmembrane region" description="Helical" evidence="5">
    <location>
        <begin position="142"/>
        <end position="160"/>
    </location>
</feature>